<proteinExistence type="predicted"/>
<reference evidence="1 2" key="2">
    <citation type="submission" date="2018-11" db="EMBL/GenBank/DDBJ databases">
        <authorList>
            <consortium name="Pathogen Informatics"/>
        </authorList>
    </citation>
    <scope>NUCLEOTIDE SEQUENCE [LARGE SCALE GENOMIC DNA]</scope>
</reference>
<evidence type="ECO:0000313" key="1">
    <source>
        <dbReference type="EMBL" id="VDN89361.1"/>
    </source>
</evidence>
<dbReference type="WBParaSite" id="BPAG_0000821301-mRNA-1">
    <property type="protein sequence ID" value="BPAG_0000821301-mRNA-1"/>
    <property type="gene ID" value="BPAG_0000821301"/>
</dbReference>
<accession>A0A0N4TIX9</accession>
<reference evidence="3" key="1">
    <citation type="submission" date="2017-02" db="UniProtKB">
        <authorList>
            <consortium name="WormBaseParasite"/>
        </authorList>
    </citation>
    <scope>IDENTIFICATION</scope>
</reference>
<name>A0A0N4TIX9_BRUPA</name>
<evidence type="ECO:0000313" key="2">
    <source>
        <dbReference type="Proteomes" id="UP000278627"/>
    </source>
</evidence>
<dbReference type="AlphaFoldDB" id="A0A0N4TIX9"/>
<evidence type="ECO:0000313" key="3">
    <source>
        <dbReference type="WBParaSite" id="BPAG_0000821301-mRNA-1"/>
    </source>
</evidence>
<protein>
    <submittedName>
        <fullName evidence="3">SAC domain-containing protein</fullName>
    </submittedName>
</protein>
<gene>
    <name evidence="1" type="ORF">BPAG_LOCUS8175</name>
</gene>
<organism evidence="3">
    <name type="scientific">Brugia pahangi</name>
    <name type="common">Filarial nematode worm</name>
    <dbReference type="NCBI Taxonomy" id="6280"/>
    <lineage>
        <taxon>Eukaryota</taxon>
        <taxon>Metazoa</taxon>
        <taxon>Ecdysozoa</taxon>
        <taxon>Nematoda</taxon>
        <taxon>Chromadorea</taxon>
        <taxon>Rhabditida</taxon>
        <taxon>Spirurina</taxon>
        <taxon>Spiruromorpha</taxon>
        <taxon>Filarioidea</taxon>
        <taxon>Onchocercidae</taxon>
        <taxon>Brugia</taxon>
    </lineage>
</organism>
<dbReference type="Proteomes" id="UP000278627">
    <property type="component" value="Unassembled WGS sequence"/>
</dbReference>
<dbReference type="EMBL" id="UZAD01013131">
    <property type="protein sequence ID" value="VDN89361.1"/>
    <property type="molecule type" value="Genomic_DNA"/>
</dbReference>
<keyword evidence="2" id="KW-1185">Reference proteome</keyword>
<sequence>MNIPQFIFFRNRYLTKKKNRNWRRWNEIAQHVHSKSGDGELIVSLTGSEGSYCSTLRFCCSVRSIHTIHIKFVPTGCIFIQYSSFYDFGWNIDKFAVSRETSNMDRSFRDRLFLVVKTMLQQSFKSRSQNVISRPLLHLFKNLKSPSLPKWKDEAYSFHYFMG</sequence>